<reference evidence="1 2" key="1">
    <citation type="submission" date="2019-04" db="EMBL/GenBank/DDBJ databases">
        <title>High contiguity whole genome sequence and gene annotation resource for two Venturia nashicola isolates.</title>
        <authorList>
            <person name="Prokchorchik M."/>
            <person name="Won K."/>
            <person name="Lee Y."/>
            <person name="Choi E.D."/>
            <person name="Segonzac C."/>
            <person name="Sohn K.H."/>
        </authorList>
    </citation>
    <scope>NUCLEOTIDE SEQUENCE [LARGE SCALE GENOMIC DNA]</scope>
    <source>
        <strain evidence="1 2">PRI2</strain>
    </source>
</reference>
<dbReference type="EMBL" id="SNSC02000001">
    <property type="protein sequence ID" value="TID27770.1"/>
    <property type="molecule type" value="Genomic_DNA"/>
</dbReference>
<comment type="caution">
    <text evidence="1">The sequence shown here is derived from an EMBL/GenBank/DDBJ whole genome shotgun (WGS) entry which is preliminary data.</text>
</comment>
<keyword evidence="2" id="KW-1185">Reference proteome</keyword>
<evidence type="ECO:0000313" key="1">
    <source>
        <dbReference type="EMBL" id="TID27770.1"/>
    </source>
</evidence>
<gene>
    <name evidence="1" type="ORF">E6O75_ATG00537</name>
</gene>
<sequence length="81" mass="9042">MGIATEDRSWYLLFRNQTCYHSTKTIGKHGTTEFLASLVSKNALKAREVVPNEVSVPHTSADRLLKITTWTDLGFTGDGEE</sequence>
<proteinExistence type="predicted"/>
<dbReference type="AlphaFoldDB" id="A0A4Z1PWG8"/>
<accession>A0A4Z1PWG8</accession>
<evidence type="ECO:0000313" key="2">
    <source>
        <dbReference type="Proteomes" id="UP000298493"/>
    </source>
</evidence>
<protein>
    <submittedName>
        <fullName evidence="1">Uncharacterized protein</fullName>
    </submittedName>
</protein>
<name>A0A4Z1PWG8_9PEZI</name>
<dbReference type="Proteomes" id="UP000298493">
    <property type="component" value="Unassembled WGS sequence"/>
</dbReference>
<organism evidence="1 2">
    <name type="scientific">Venturia nashicola</name>
    <dbReference type="NCBI Taxonomy" id="86259"/>
    <lineage>
        <taxon>Eukaryota</taxon>
        <taxon>Fungi</taxon>
        <taxon>Dikarya</taxon>
        <taxon>Ascomycota</taxon>
        <taxon>Pezizomycotina</taxon>
        <taxon>Dothideomycetes</taxon>
        <taxon>Pleosporomycetidae</taxon>
        <taxon>Venturiales</taxon>
        <taxon>Venturiaceae</taxon>
        <taxon>Venturia</taxon>
    </lineage>
</organism>